<dbReference type="SUPFAM" id="SSF55060">
    <property type="entry name" value="GHMP Kinase, C-terminal domain"/>
    <property type="match status" value="1"/>
</dbReference>
<feature type="binding site" evidence="9">
    <location>
        <begin position="98"/>
        <end position="108"/>
    </location>
    <ligand>
        <name>ATP</name>
        <dbReference type="ChEBI" id="CHEBI:30616"/>
    </ligand>
</feature>
<feature type="active site" evidence="9">
    <location>
        <position position="10"/>
    </location>
</feature>
<keyword evidence="6 9" id="KW-0418">Kinase</keyword>
<evidence type="ECO:0000256" key="7">
    <source>
        <dbReference type="ARBA" id="ARBA00022840"/>
    </source>
</evidence>
<dbReference type="InterPro" id="IPR004424">
    <property type="entry name" value="IspE"/>
</dbReference>
<dbReference type="GO" id="GO:0050515">
    <property type="term" value="F:4-(cytidine 5'-diphospho)-2-C-methyl-D-erythritol kinase activity"/>
    <property type="evidence" value="ECO:0007669"/>
    <property type="project" value="UniProtKB-UniRule"/>
</dbReference>
<protein>
    <recommendedName>
        <fullName evidence="3 9">4-diphosphocytidyl-2-C-methyl-D-erythritol kinase</fullName>
        <shortName evidence="9">CMK</shortName>
        <ecNumber evidence="2 9">2.7.1.148</ecNumber>
    </recommendedName>
    <alternativeName>
        <fullName evidence="8 9">4-(cytidine-5'-diphospho)-2-C-methyl-D-erythritol kinase</fullName>
    </alternativeName>
</protein>
<comment type="catalytic activity">
    <reaction evidence="9">
        <text>4-CDP-2-C-methyl-D-erythritol + ATP = 4-CDP-2-C-methyl-D-erythritol 2-phosphate + ADP + H(+)</text>
        <dbReference type="Rhea" id="RHEA:18437"/>
        <dbReference type="ChEBI" id="CHEBI:15378"/>
        <dbReference type="ChEBI" id="CHEBI:30616"/>
        <dbReference type="ChEBI" id="CHEBI:57823"/>
        <dbReference type="ChEBI" id="CHEBI:57919"/>
        <dbReference type="ChEBI" id="CHEBI:456216"/>
        <dbReference type="EC" id="2.7.1.148"/>
    </reaction>
</comment>
<comment type="pathway">
    <text evidence="9">Isoprenoid biosynthesis; isopentenyl diphosphate biosynthesis via DXP pathway; isopentenyl diphosphate from 1-deoxy-D-xylulose 5-phosphate: step 3/6.</text>
</comment>
<dbReference type="Gene3D" id="3.30.70.890">
    <property type="entry name" value="GHMP kinase, C-terminal domain"/>
    <property type="match status" value="1"/>
</dbReference>
<evidence type="ECO:0000256" key="6">
    <source>
        <dbReference type="ARBA" id="ARBA00022777"/>
    </source>
</evidence>
<dbReference type="InterPro" id="IPR036554">
    <property type="entry name" value="GHMP_kinase_C_sf"/>
</dbReference>
<evidence type="ECO:0000259" key="10">
    <source>
        <dbReference type="Pfam" id="PF00288"/>
    </source>
</evidence>
<dbReference type="PANTHER" id="PTHR43527">
    <property type="entry name" value="4-DIPHOSPHOCYTIDYL-2-C-METHYL-D-ERYTHRITOL KINASE, CHLOROPLASTIC"/>
    <property type="match status" value="1"/>
</dbReference>
<evidence type="ECO:0000256" key="4">
    <source>
        <dbReference type="ARBA" id="ARBA00022679"/>
    </source>
</evidence>
<name>A0A6M1QSQ7_9ACTN</name>
<proteinExistence type="inferred from homology"/>
<evidence type="ECO:0000256" key="2">
    <source>
        <dbReference type="ARBA" id="ARBA00012052"/>
    </source>
</evidence>
<dbReference type="SUPFAM" id="SSF54211">
    <property type="entry name" value="Ribosomal protein S5 domain 2-like"/>
    <property type="match status" value="1"/>
</dbReference>
<evidence type="ECO:0000313" key="13">
    <source>
        <dbReference type="Proteomes" id="UP000483261"/>
    </source>
</evidence>
<dbReference type="InterPro" id="IPR020568">
    <property type="entry name" value="Ribosomal_Su5_D2-typ_SF"/>
</dbReference>
<comment type="similarity">
    <text evidence="1 9">Belongs to the GHMP kinase family. IspE subfamily.</text>
</comment>
<dbReference type="HAMAP" id="MF_00061">
    <property type="entry name" value="IspE"/>
    <property type="match status" value="1"/>
</dbReference>
<evidence type="ECO:0000256" key="5">
    <source>
        <dbReference type="ARBA" id="ARBA00022741"/>
    </source>
</evidence>
<keyword evidence="9" id="KW-0414">Isoprene biosynthesis</keyword>
<dbReference type="EC" id="2.7.1.148" evidence="2 9"/>
<dbReference type="PANTHER" id="PTHR43527:SF2">
    <property type="entry name" value="4-DIPHOSPHOCYTIDYL-2-C-METHYL-D-ERYTHRITOL KINASE, CHLOROPLASTIC"/>
    <property type="match status" value="1"/>
</dbReference>
<dbReference type="GO" id="GO:0005524">
    <property type="term" value="F:ATP binding"/>
    <property type="evidence" value="ECO:0007669"/>
    <property type="project" value="UniProtKB-UniRule"/>
</dbReference>
<keyword evidence="13" id="KW-1185">Reference proteome</keyword>
<evidence type="ECO:0000313" key="12">
    <source>
        <dbReference type="EMBL" id="NGN92873.1"/>
    </source>
</evidence>
<dbReference type="InterPro" id="IPR013750">
    <property type="entry name" value="GHMP_kinase_C_dom"/>
</dbReference>
<dbReference type="Proteomes" id="UP000483261">
    <property type="component" value="Unassembled WGS sequence"/>
</dbReference>
<accession>A0A6M1QSQ7</accession>
<dbReference type="PIRSF" id="PIRSF010376">
    <property type="entry name" value="IspE"/>
    <property type="match status" value="1"/>
</dbReference>
<dbReference type="AlphaFoldDB" id="A0A6M1QSQ7"/>
<feature type="domain" description="GHMP kinase C-terminal" evidence="11">
    <location>
        <begin position="208"/>
        <end position="281"/>
    </location>
</feature>
<comment type="caution">
    <text evidence="12">The sequence shown here is derived from an EMBL/GenBank/DDBJ whole genome shotgun (WGS) entry which is preliminary data.</text>
</comment>
<evidence type="ECO:0000256" key="8">
    <source>
        <dbReference type="ARBA" id="ARBA00032554"/>
    </source>
</evidence>
<evidence type="ECO:0000256" key="3">
    <source>
        <dbReference type="ARBA" id="ARBA00017473"/>
    </source>
</evidence>
<dbReference type="EMBL" id="JAALAA010000006">
    <property type="protein sequence ID" value="NGN92873.1"/>
    <property type="molecule type" value="Genomic_DNA"/>
</dbReference>
<comment type="function">
    <text evidence="9">Catalyzes the phosphorylation of the position 2 hydroxy group of 4-diphosphocytidyl-2C-methyl-D-erythritol.</text>
</comment>
<keyword evidence="7 9" id="KW-0067">ATP-binding</keyword>
<feature type="active site" evidence="9">
    <location>
        <position position="140"/>
    </location>
</feature>
<dbReference type="NCBIfam" id="TIGR00154">
    <property type="entry name" value="ispE"/>
    <property type="match status" value="1"/>
</dbReference>
<dbReference type="GO" id="GO:0019288">
    <property type="term" value="P:isopentenyl diphosphate biosynthetic process, methylerythritol 4-phosphate pathway"/>
    <property type="evidence" value="ECO:0007669"/>
    <property type="project" value="UniProtKB-UniRule"/>
</dbReference>
<feature type="domain" description="GHMP kinase N-terminal" evidence="10">
    <location>
        <begin position="70"/>
        <end position="147"/>
    </location>
</feature>
<reference evidence="12 13" key="1">
    <citation type="submission" date="2020-02" db="EMBL/GenBank/DDBJ databases">
        <title>Whole-genome analyses of novel actinobacteria.</title>
        <authorList>
            <person name="Sahin N."/>
        </authorList>
    </citation>
    <scope>NUCLEOTIDE SEQUENCE [LARGE SCALE GENOMIC DNA]</scope>
    <source>
        <strain evidence="12 13">KC13</strain>
    </source>
</reference>
<dbReference type="Pfam" id="PF00288">
    <property type="entry name" value="GHMP_kinases_N"/>
    <property type="match status" value="1"/>
</dbReference>
<keyword evidence="5 9" id="KW-0547">Nucleotide-binding</keyword>
<evidence type="ECO:0000256" key="1">
    <source>
        <dbReference type="ARBA" id="ARBA00009684"/>
    </source>
</evidence>
<evidence type="ECO:0000259" key="11">
    <source>
        <dbReference type="Pfam" id="PF08544"/>
    </source>
</evidence>
<sequence length="300" mass="31158">MTITVRAAAKFNLHLGVGPVRDDGYHPLATVYHAIGLYDDVTVSEADEWQVALTAEDHIALGEVPTGDDNIVVRAGEALTAHHGLDRAARIEIHKGIPVAGGLAGGSADAAATLIALDRLWSLETSDEDLLALAGQLGSDVPFALIGATAIGGGRGEIVEPVTDNGAWWWVVVGNEQGLSTPAVYRAFDEHTGSEVGDPQVPESLLMALEKGDAELLADALANDLQGPALELRPDLAQTFADGEEAGALAVQLSGSGPTILMLCRDAAHAREVSGAMQAKAYDRVWTAPGPVAGAHVVTY</sequence>
<organism evidence="12 13">
    <name type="scientific">Nocardioides turkmenicus</name>
    <dbReference type="NCBI Taxonomy" id="2711220"/>
    <lineage>
        <taxon>Bacteria</taxon>
        <taxon>Bacillati</taxon>
        <taxon>Actinomycetota</taxon>
        <taxon>Actinomycetes</taxon>
        <taxon>Propionibacteriales</taxon>
        <taxon>Nocardioidaceae</taxon>
        <taxon>Nocardioides</taxon>
    </lineage>
</organism>
<keyword evidence="4 9" id="KW-0808">Transferase</keyword>
<dbReference type="GO" id="GO:0016114">
    <property type="term" value="P:terpenoid biosynthetic process"/>
    <property type="evidence" value="ECO:0007669"/>
    <property type="project" value="UniProtKB-UniRule"/>
</dbReference>
<dbReference type="UniPathway" id="UPA00056">
    <property type="reaction ID" value="UER00094"/>
</dbReference>
<dbReference type="RefSeq" id="WP_165110622.1">
    <property type="nucleotide sequence ID" value="NZ_JAALAA010000006.1"/>
</dbReference>
<dbReference type="NCBIfam" id="NF002870">
    <property type="entry name" value="PRK03188.1"/>
    <property type="match status" value="1"/>
</dbReference>
<dbReference type="InterPro" id="IPR006204">
    <property type="entry name" value="GHMP_kinase_N_dom"/>
</dbReference>
<dbReference type="Pfam" id="PF08544">
    <property type="entry name" value="GHMP_kinases_C"/>
    <property type="match status" value="1"/>
</dbReference>
<evidence type="ECO:0000256" key="9">
    <source>
        <dbReference type="HAMAP-Rule" id="MF_00061"/>
    </source>
</evidence>
<dbReference type="InterPro" id="IPR014721">
    <property type="entry name" value="Ribsml_uS5_D2-typ_fold_subgr"/>
</dbReference>
<dbReference type="Gene3D" id="3.30.230.10">
    <property type="match status" value="1"/>
</dbReference>
<gene>
    <name evidence="9" type="primary">ispE</name>
    <name evidence="12" type="ORF">G5C66_09015</name>
</gene>